<evidence type="ECO:0008006" key="3">
    <source>
        <dbReference type="Google" id="ProtNLM"/>
    </source>
</evidence>
<dbReference type="EMBL" id="JAYLAA010000048">
    <property type="protein sequence ID" value="MEC3877015.1"/>
    <property type="molecule type" value="Genomic_DNA"/>
</dbReference>
<gene>
    <name evidence="1" type="ORF">SOP96_14960</name>
</gene>
<keyword evidence="2" id="KW-1185">Reference proteome</keyword>
<evidence type="ECO:0000313" key="2">
    <source>
        <dbReference type="Proteomes" id="UP001348397"/>
    </source>
</evidence>
<proteinExistence type="predicted"/>
<dbReference type="Proteomes" id="UP001348397">
    <property type="component" value="Unassembled WGS sequence"/>
</dbReference>
<dbReference type="Gene3D" id="3.30.1150.10">
    <property type="match status" value="1"/>
</dbReference>
<protein>
    <recommendedName>
        <fullName evidence="3">TonB C-terminal domain-containing protein</fullName>
    </recommendedName>
</protein>
<name>A0ABU6HY21_9FLAO</name>
<comment type="caution">
    <text evidence="1">The sequence shown here is derived from an EMBL/GenBank/DDBJ whole genome shotgun (WGS) entry which is preliminary data.</text>
</comment>
<evidence type="ECO:0000313" key="1">
    <source>
        <dbReference type="EMBL" id="MEC3877015.1"/>
    </source>
</evidence>
<reference evidence="1 2" key="1">
    <citation type="submission" date="2024-01" db="EMBL/GenBank/DDBJ databases">
        <title>Chryseobacterium sp. T9W2-O.</title>
        <authorList>
            <person name="Maltman C."/>
        </authorList>
    </citation>
    <scope>NUCLEOTIDE SEQUENCE [LARGE SCALE GENOMIC DNA]</scope>
    <source>
        <strain evidence="1 2">T9W2-O</strain>
    </source>
</reference>
<organism evidence="1 2">
    <name type="scientific">Chryseobacterium salviniae</name>
    <dbReference type="NCBI Taxonomy" id="3101750"/>
    <lineage>
        <taxon>Bacteria</taxon>
        <taxon>Pseudomonadati</taxon>
        <taxon>Bacteroidota</taxon>
        <taxon>Flavobacteriia</taxon>
        <taxon>Flavobacteriales</taxon>
        <taxon>Weeksellaceae</taxon>
        <taxon>Chryseobacterium group</taxon>
        <taxon>Chryseobacterium</taxon>
    </lineage>
</organism>
<accession>A0ABU6HY21</accession>
<sequence>MDEYPEKQSFYEGGLANFYKESHDYLVKNNVKECDSKEIYQPRFIVTKEGAVKLIKDSDTANISKNKCAYDVSLMLLKNLKNWKAAEVKGGRFDALAEFILYPKDVMTNYKEGYNALSYKIAAQYPGGYDQLKKDFHDEFMSLFMDYHINGDINLEFYVDKEGHIKNPRIYPQIDDRNFNINFLRTLSRLKKVWKPALYSNIPIKEKIIYQFNFSTTFHER</sequence>
<dbReference type="SUPFAM" id="SSF74653">
    <property type="entry name" value="TolA/TonB C-terminal domain"/>
    <property type="match status" value="1"/>
</dbReference>
<dbReference type="RefSeq" id="WP_326321728.1">
    <property type="nucleotide sequence ID" value="NZ_JAYLAA010000048.1"/>
</dbReference>